<evidence type="ECO:0008006" key="3">
    <source>
        <dbReference type="Google" id="ProtNLM"/>
    </source>
</evidence>
<evidence type="ECO:0000313" key="2">
    <source>
        <dbReference type="Proteomes" id="UP000632273"/>
    </source>
</evidence>
<reference evidence="2" key="1">
    <citation type="journal article" date="2019" name="Int. J. Syst. Evol. Microbiol.">
        <title>The Global Catalogue of Microorganisms (GCM) 10K type strain sequencing project: providing services to taxonomists for standard genome sequencing and annotation.</title>
        <authorList>
            <consortium name="The Broad Institute Genomics Platform"/>
            <consortium name="The Broad Institute Genome Sequencing Center for Infectious Disease"/>
            <person name="Wu L."/>
            <person name="Ma J."/>
        </authorList>
    </citation>
    <scope>NUCLEOTIDE SEQUENCE [LARGE SCALE GENOMIC DNA]</scope>
    <source>
        <strain evidence="2">CGMCC 1.15197</strain>
    </source>
</reference>
<dbReference type="InterPro" id="IPR017853">
    <property type="entry name" value="GH"/>
</dbReference>
<comment type="caution">
    <text evidence="1">The sequence shown here is derived from an EMBL/GenBank/DDBJ whole genome shotgun (WGS) entry which is preliminary data.</text>
</comment>
<dbReference type="RefSeq" id="WP_229755192.1">
    <property type="nucleotide sequence ID" value="NZ_BMHT01000003.1"/>
</dbReference>
<evidence type="ECO:0000313" key="1">
    <source>
        <dbReference type="EMBL" id="GGF08980.1"/>
    </source>
</evidence>
<name>A0ABQ1U3N9_9BACT</name>
<dbReference type="EMBL" id="BMHT01000003">
    <property type="protein sequence ID" value="GGF08980.1"/>
    <property type="molecule type" value="Genomic_DNA"/>
</dbReference>
<dbReference type="SUPFAM" id="SSF51445">
    <property type="entry name" value="(Trans)glycosidases"/>
    <property type="match status" value="1"/>
</dbReference>
<accession>A0ABQ1U3N9</accession>
<gene>
    <name evidence="1" type="ORF">GCM10011383_20180</name>
</gene>
<dbReference type="Gene3D" id="3.20.20.80">
    <property type="entry name" value="Glycosidases"/>
    <property type="match status" value="1"/>
</dbReference>
<protein>
    <recommendedName>
        <fullName evidence="3">Glycoside hydrolase family 5 domain-containing protein</fullName>
    </recommendedName>
</protein>
<dbReference type="Proteomes" id="UP000632273">
    <property type="component" value="Unassembled WGS sequence"/>
</dbReference>
<sequence>MMQLSAIKAPAPKEPLPKASLPWIQVAPNAPYFITEEGQNWTPIGQNDAITWPDFAGLFRRKNLAAVEGHLAWLARHGVNCLRFMLEYCQTENRYIERPVGQFQPNMVRLWDDLFALCEKYGMRVLLTPYDTFWMWIRWHKHPYNQLNGGPCADRMQWLLSPDMLAAIKNRLTFAAERWGGSGALFAWDLWNEIHPAHAGNSTAAFYDFVSEISSHLRAVEMRCYGRTHPQTVSLFGPVLRDHPAVADVIFRHPQLDFASTHFYDAATIDNPKDTVGSALCTGVLVREALEHLHVPRPFFDSEHGPIHTFKDRRRTLSEAFDDEYFRHIQWSHLASGAAGGGMRWPNRHPHVLTHGMRAAQRSLAGFVNLIDWARFRRRNLNHEVQLSSPAFAKFACGDAEQAVVWLLRQDSTTKRPGTIKKNVKPLAVHLTVPGLQDGGYTVYLWDTLAGQNLGQLHQQATGGALMIGLPAVGADLALAIVRA</sequence>
<organism evidence="1 2">
    <name type="scientific">Hymenobacter cavernae</name>
    <dbReference type="NCBI Taxonomy" id="2044852"/>
    <lineage>
        <taxon>Bacteria</taxon>
        <taxon>Pseudomonadati</taxon>
        <taxon>Bacteroidota</taxon>
        <taxon>Cytophagia</taxon>
        <taxon>Cytophagales</taxon>
        <taxon>Hymenobacteraceae</taxon>
        <taxon>Hymenobacter</taxon>
    </lineage>
</organism>
<keyword evidence="2" id="KW-1185">Reference proteome</keyword>
<proteinExistence type="predicted"/>